<name>A0A6P4ZPE4_BRABE</name>
<dbReference type="GeneID" id="109475373"/>
<dbReference type="RefSeq" id="XP_019631541.1">
    <property type="nucleotide sequence ID" value="XM_019775982.1"/>
</dbReference>
<feature type="non-terminal residue" evidence="4">
    <location>
        <position position="1"/>
    </location>
</feature>
<sequence length="410" mass="46271">ALQDPLQQNSIPAGFQLYVYDLPAEFNRNIVSCVEQATGGCFRLGSSGMGPEFARHGNTSFRRTHMFALEVILHHKVRHSRHRTLDPRAADAFYIPYYSGLACLCPHLQAGALNRRLVSHLTGRYPYLSRGKPHLMALGKIEREQWSPDCGFLALPEAGSIVFAGIEEEFSPALRAHFGRKGRPLIVAPYPAFGHLISSSHQDEASHVAELKASHIAGEPGSRDVFVFLAASSRNAHRIRTALRPQFRATDRRYSREEARRRDGRPVWLLTPECRGNWEGNVVEWMRHSVFCVQPPGDSPTRKSFYDAVACGCVPVTFTLDHPVRYPFDKVLNYSEFTVSIDGTDVTERNSSILDILRNIPPERIKLLQDNLRKVAPLLQYSYPPSVPSHDAFSMVMAEMARHFQEPRNQ</sequence>
<feature type="domain" description="Exostosin GT47" evidence="2">
    <location>
        <begin position="13"/>
        <end position="355"/>
    </location>
</feature>
<reference evidence="4" key="1">
    <citation type="submission" date="2025-08" db="UniProtKB">
        <authorList>
            <consortium name="RefSeq"/>
        </authorList>
    </citation>
    <scope>IDENTIFICATION</scope>
    <source>
        <tissue evidence="4">Gonad</tissue>
    </source>
</reference>
<comment type="similarity">
    <text evidence="1">Belongs to the glycosyltransferase 47 family.</text>
</comment>
<evidence type="ECO:0000256" key="1">
    <source>
        <dbReference type="ARBA" id="ARBA00010271"/>
    </source>
</evidence>
<evidence type="ECO:0000259" key="2">
    <source>
        <dbReference type="Pfam" id="PF03016"/>
    </source>
</evidence>
<evidence type="ECO:0000313" key="4">
    <source>
        <dbReference type="RefSeq" id="XP_019631541.1"/>
    </source>
</evidence>
<evidence type="ECO:0000313" key="3">
    <source>
        <dbReference type="Proteomes" id="UP000515135"/>
    </source>
</evidence>
<dbReference type="GO" id="GO:0016757">
    <property type="term" value="F:glycosyltransferase activity"/>
    <property type="evidence" value="ECO:0007669"/>
    <property type="project" value="UniProtKB-KW"/>
</dbReference>
<organism evidence="3 4">
    <name type="scientific">Branchiostoma belcheri</name>
    <name type="common">Amphioxus</name>
    <dbReference type="NCBI Taxonomy" id="7741"/>
    <lineage>
        <taxon>Eukaryota</taxon>
        <taxon>Metazoa</taxon>
        <taxon>Chordata</taxon>
        <taxon>Cephalochordata</taxon>
        <taxon>Leptocardii</taxon>
        <taxon>Amphioxiformes</taxon>
        <taxon>Branchiostomatidae</taxon>
        <taxon>Branchiostoma</taxon>
    </lineage>
</organism>
<accession>A0A6P4ZPE4</accession>
<dbReference type="InterPro" id="IPR004263">
    <property type="entry name" value="Exostosin"/>
</dbReference>
<dbReference type="AlphaFoldDB" id="A0A6P4ZPE4"/>
<dbReference type="PANTHER" id="PTHR11062">
    <property type="entry name" value="EXOSTOSIN HEPARAN SULFATE GLYCOSYLTRANSFERASE -RELATED"/>
    <property type="match status" value="1"/>
</dbReference>
<dbReference type="KEGG" id="bbel:109475373"/>
<protein>
    <submittedName>
        <fullName evidence="4">Probable xyloglucan galactosyltransferase GT14</fullName>
    </submittedName>
</protein>
<dbReference type="Pfam" id="PF03016">
    <property type="entry name" value="Exostosin_GT47"/>
    <property type="match status" value="1"/>
</dbReference>
<dbReference type="OrthoDB" id="1924787at2759"/>
<dbReference type="GO" id="GO:0015012">
    <property type="term" value="P:heparan sulfate proteoglycan biosynthetic process"/>
    <property type="evidence" value="ECO:0007669"/>
    <property type="project" value="UniProtKB-ARBA"/>
</dbReference>
<keyword evidence="4" id="KW-0328">Glycosyltransferase</keyword>
<keyword evidence="3" id="KW-1185">Reference proteome</keyword>
<dbReference type="InterPro" id="IPR040911">
    <property type="entry name" value="Exostosin_GT47"/>
</dbReference>
<dbReference type="PANTHER" id="PTHR11062:SF281">
    <property type="entry name" value="EXOSTOSIN-LIKE 2"/>
    <property type="match status" value="1"/>
</dbReference>
<keyword evidence="4" id="KW-0808">Transferase</keyword>
<proteinExistence type="inferred from homology"/>
<gene>
    <name evidence="4" type="primary">LOC109475373</name>
</gene>
<dbReference type="Proteomes" id="UP000515135">
    <property type="component" value="Unplaced"/>
</dbReference>